<dbReference type="RefSeq" id="XP_004362273.1">
    <property type="nucleotide sequence ID" value="XM_004362216.1"/>
</dbReference>
<gene>
    <name evidence="1" type="ORF">DFA_06572</name>
</gene>
<evidence type="ECO:0000313" key="1">
    <source>
        <dbReference type="EMBL" id="EGG24422.1"/>
    </source>
</evidence>
<name>F4PJD6_CACFS</name>
<proteinExistence type="predicted"/>
<sequence length="508" mass="57566">MENIRVISKLDIDLPHIIEYYILTHLIHDAITPLQHRLLLRGVCKRWMYSMAVISTITRQHLTLRTGRGVLIPLPKRQVIYSHVLNLNGPLQYCTRLALPPDTVNIMIDDLGESRVVEALFRPTLKSLALNLEQIERTDRVFSTLPNNVVILFTPSPTNKLNLKELTHLEVGPVHPLLSDAIAKYLKEYKDRHSINSLTYVFDGREEKKDSTTTPEIILALQHQLEHLSIVTNFQTNPPRLLFQDDNLPLLRSLSLVQTTDCSLSTLEAIYNWQKKRVKSSIRLTKFSFSITNLSNWVDGLDNALNRVVIGIDSITSLNIQGPINQDLMRHLETKNNLESLSLRLVAGSAPPSKISDSVTTLTLQIDSSNNWVFYLGRCLPSKLVSLELFVFHALNDEDILSLVSLLQNNTLKYLTLSLQLTGWNSISLLEHPIANNTSLKQLSITMANKNHGDTTENPIAILFRAMNVNKSIQSFTTHNIFRPSQVPIGQFKKITPNTFTRDISKIL</sequence>
<dbReference type="AlphaFoldDB" id="F4PJD6"/>
<dbReference type="EMBL" id="GL883007">
    <property type="protein sequence ID" value="EGG24422.1"/>
    <property type="molecule type" value="Genomic_DNA"/>
</dbReference>
<keyword evidence="2" id="KW-1185">Reference proteome</keyword>
<protein>
    <recommendedName>
        <fullName evidence="3">F-box domain-containing protein</fullName>
    </recommendedName>
</protein>
<reference evidence="2" key="1">
    <citation type="journal article" date="2011" name="Genome Res.">
        <title>Phylogeny-wide analysis of social amoeba genomes highlights ancient origins for complex intercellular communication.</title>
        <authorList>
            <person name="Heidel A.J."/>
            <person name="Lawal H.M."/>
            <person name="Felder M."/>
            <person name="Schilde C."/>
            <person name="Helps N.R."/>
            <person name="Tunggal B."/>
            <person name="Rivero F."/>
            <person name="John U."/>
            <person name="Schleicher M."/>
            <person name="Eichinger L."/>
            <person name="Platzer M."/>
            <person name="Noegel A.A."/>
            <person name="Schaap P."/>
            <person name="Gloeckner G."/>
        </authorList>
    </citation>
    <scope>NUCLEOTIDE SEQUENCE [LARGE SCALE GENOMIC DNA]</scope>
    <source>
        <strain evidence="2">SH3</strain>
    </source>
</reference>
<organism evidence="1 2">
    <name type="scientific">Cavenderia fasciculata</name>
    <name type="common">Slime mold</name>
    <name type="synonym">Dictyostelium fasciculatum</name>
    <dbReference type="NCBI Taxonomy" id="261658"/>
    <lineage>
        <taxon>Eukaryota</taxon>
        <taxon>Amoebozoa</taxon>
        <taxon>Evosea</taxon>
        <taxon>Eumycetozoa</taxon>
        <taxon>Dictyostelia</taxon>
        <taxon>Acytosteliales</taxon>
        <taxon>Cavenderiaceae</taxon>
        <taxon>Cavenderia</taxon>
    </lineage>
</organism>
<dbReference type="GeneID" id="14875914"/>
<accession>F4PJD6</accession>
<dbReference type="Proteomes" id="UP000007797">
    <property type="component" value="Unassembled WGS sequence"/>
</dbReference>
<dbReference type="KEGG" id="dfa:DFA_06572"/>
<evidence type="ECO:0008006" key="3">
    <source>
        <dbReference type="Google" id="ProtNLM"/>
    </source>
</evidence>
<evidence type="ECO:0000313" key="2">
    <source>
        <dbReference type="Proteomes" id="UP000007797"/>
    </source>
</evidence>